<dbReference type="EMBL" id="JBHRSU010000033">
    <property type="protein sequence ID" value="MFC3101500.1"/>
    <property type="molecule type" value="Genomic_DNA"/>
</dbReference>
<keyword evidence="2" id="KW-0520">NAD</keyword>
<dbReference type="Gene3D" id="3.40.50.720">
    <property type="entry name" value="NAD(P)-binding Rossmann-like Domain"/>
    <property type="match status" value="1"/>
</dbReference>
<organism evidence="5 6">
    <name type="scientific">Alteraurantiacibacter lauratis</name>
    <dbReference type="NCBI Taxonomy" id="2054627"/>
    <lineage>
        <taxon>Bacteria</taxon>
        <taxon>Pseudomonadati</taxon>
        <taxon>Pseudomonadota</taxon>
        <taxon>Alphaproteobacteria</taxon>
        <taxon>Sphingomonadales</taxon>
        <taxon>Erythrobacteraceae</taxon>
        <taxon>Alteraurantiacibacter</taxon>
    </lineage>
</organism>
<name>A0ABV7EI35_9SPHN</name>
<dbReference type="SUPFAM" id="SSF51735">
    <property type="entry name" value="NAD(P)-binding Rossmann-fold domains"/>
    <property type="match status" value="1"/>
</dbReference>
<dbReference type="GO" id="GO:0016491">
    <property type="term" value="F:oxidoreductase activity"/>
    <property type="evidence" value="ECO:0007669"/>
    <property type="project" value="UniProtKB-KW"/>
</dbReference>
<dbReference type="PROSITE" id="PS00895">
    <property type="entry name" value="3_HYDROXYISOBUT_DH"/>
    <property type="match status" value="1"/>
</dbReference>
<dbReference type="Pfam" id="PF03446">
    <property type="entry name" value="NAD_binding_2"/>
    <property type="match status" value="1"/>
</dbReference>
<feature type="domain" description="3-hydroxyisobutyrate dehydrogenase-like NAD-binding" evidence="4">
    <location>
        <begin position="165"/>
        <end position="285"/>
    </location>
</feature>
<evidence type="ECO:0000256" key="2">
    <source>
        <dbReference type="ARBA" id="ARBA00023027"/>
    </source>
</evidence>
<keyword evidence="1 5" id="KW-0560">Oxidoreductase</keyword>
<dbReference type="InterPro" id="IPR029154">
    <property type="entry name" value="HIBADH-like_NADP-bd"/>
</dbReference>
<dbReference type="Gene3D" id="1.10.1040.10">
    <property type="entry name" value="N-(1-d-carboxylethyl)-l-norvaline Dehydrogenase, domain 2"/>
    <property type="match status" value="1"/>
</dbReference>
<feature type="domain" description="6-phosphogluconate dehydrogenase NADP-binding" evidence="3">
    <location>
        <begin position="3"/>
        <end position="160"/>
    </location>
</feature>
<gene>
    <name evidence="5" type="ORF">ACFODK_11430</name>
</gene>
<evidence type="ECO:0000313" key="6">
    <source>
        <dbReference type="Proteomes" id="UP001595378"/>
    </source>
</evidence>
<evidence type="ECO:0000259" key="3">
    <source>
        <dbReference type="Pfam" id="PF03446"/>
    </source>
</evidence>
<evidence type="ECO:0000259" key="4">
    <source>
        <dbReference type="Pfam" id="PF14833"/>
    </source>
</evidence>
<dbReference type="Pfam" id="PF14833">
    <property type="entry name" value="NAD_binding_11"/>
    <property type="match status" value="1"/>
</dbReference>
<dbReference type="InterPro" id="IPR013328">
    <property type="entry name" value="6PGD_dom2"/>
</dbReference>
<dbReference type="InterPro" id="IPR006115">
    <property type="entry name" value="6PGDH_NADP-bd"/>
</dbReference>
<proteinExistence type="predicted"/>
<sequence>MTQIGFLGLGRMGAPMAANLLKAGHRLLVHDVSADAVAALVAHGAEAAGSAAALGERCDIVFTSLPTPAIVREAVLGPEGVCARGYPQILCDLSTSGPQLAQELAAALAPHGVACFDAPVSGGIKGAVEATISIMVGGPAAEYEARLHPLLDLIGKPFFMGEAPGSGQTMKLVNNLLGAVAIGVTAEGMAFGIKQGLDPARMIEVLNQSTGINSATRDKWPRSVLPRTFDFGFAAALSLKDTRLLLDEAEAAGVPLPLGRIVEGYLEKTLQREGPAADFTAIAKVVEEAAGLDPDR</sequence>
<evidence type="ECO:0000313" key="5">
    <source>
        <dbReference type="EMBL" id="MFC3101500.1"/>
    </source>
</evidence>
<dbReference type="PANTHER" id="PTHR22981:SF7">
    <property type="entry name" value="3-HYDROXYISOBUTYRATE DEHYDROGENASE, MITOCHONDRIAL"/>
    <property type="match status" value="1"/>
</dbReference>
<dbReference type="PANTHER" id="PTHR22981">
    <property type="entry name" value="3-HYDROXYISOBUTYRATE DEHYDROGENASE-RELATED"/>
    <property type="match status" value="1"/>
</dbReference>
<comment type="caution">
    <text evidence="5">The sequence shown here is derived from an EMBL/GenBank/DDBJ whole genome shotgun (WGS) entry which is preliminary data.</text>
</comment>
<dbReference type="Proteomes" id="UP001595378">
    <property type="component" value="Unassembled WGS sequence"/>
</dbReference>
<dbReference type="SUPFAM" id="SSF48179">
    <property type="entry name" value="6-phosphogluconate dehydrogenase C-terminal domain-like"/>
    <property type="match status" value="1"/>
</dbReference>
<reference evidence="6" key="1">
    <citation type="journal article" date="2019" name="Int. J. Syst. Evol. Microbiol.">
        <title>The Global Catalogue of Microorganisms (GCM) 10K type strain sequencing project: providing services to taxonomists for standard genome sequencing and annotation.</title>
        <authorList>
            <consortium name="The Broad Institute Genomics Platform"/>
            <consortium name="The Broad Institute Genome Sequencing Center for Infectious Disease"/>
            <person name="Wu L."/>
            <person name="Ma J."/>
        </authorList>
    </citation>
    <scope>NUCLEOTIDE SEQUENCE [LARGE SCALE GENOMIC DNA]</scope>
    <source>
        <strain evidence="6">KCTC 52606</strain>
    </source>
</reference>
<dbReference type="InterPro" id="IPR036291">
    <property type="entry name" value="NAD(P)-bd_dom_sf"/>
</dbReference>
<dbReference type="EC" id="1.1.-.-" evidence="5"/>
<dbReference type="InterPro" id="IPR002204">
    <property type="entry name" value="3-OH-isobutyrate_DH-rel_CS"/>
</dbReference>
<dbReference type="InterPro" id="IPR015815">
    <property type="entry name" value="HIBADH-related"/>
</dbReference>
<dbReference type="InterPro" id="IPR008927">
    <property type="entry name" value="6-PGluconate_DH-like_C_sf"/>
</dbReference>
<accession>A0ABV7EI35</accession>
<protein>
    <submittedName>
        <fullName evidence="5">NAD(P)-dependent oxidoreductase</fullName>
        <ecNumber evidence="5">1.1.-.-</ecNumber>
    </submittedName>
</protein>
<evidence type="ECO:0000256" key="1">
    <source>
        <dbReference type="ARBA" id="ARBA00023002"/>
    </source>
</evidence>
<keyword evidence="6" id="KW-1185">Reference proteome</keyword>
<dbReference type="PIRSF" id="PIRSF000103">
    <property type="entry name" value="HIBADH"/>
    <property type="match status" value="1"/>
</dbReference>
<dbReference type="RefSeq" id="WP_336919127.1">
    <property type="nucleotide sequence ID" value="NZ_JBANRN010000008.1"/>
</dbReference>